<evidence type="ECO:0000256" key="10">
    <source>
        <dbReference type="HAMAP-Rule" id="MF_01031"/>
    </source>
</evidence>
<dbReference type="InterPro" id="IPR004431">
    <property type="entry name" value="3-IsopropMal_deHydase_ssu"/>
</dbReference>
<dbReference type="NCBIfam" id="TIGR00171">
    <property type="entry name" value="leuD"/>
    <property type="match status" value="1"/>
</dbReference>
<keyword evidence="13" id="KW-1185">Reference proteome</keyword>
<comment type="function">
    <text evidence="2 10">Catalyzes the isomerization between 2-isopropylmalate and 3-isopropylmalate, via the formation of 2-isopropylmaleate.</text>
</comment>
<evidence type="ECO:0000256" key="2">
    <source>
        <dbReference type="ARBA" id="ARBA00002695"/>
    </source>
</evidence>
<gene>
    <name evidence="12" type="primary">leuD1_3</name>
    <name evidence="10" type="synonym">leuD</name>
    <name evidence="12" type="ORF">LMG32289_05237</name>
</gene>
<dbReference type="RefSeq" id="WP_223993695.1">
    <property type="nucleotide sequence ID" value="NZ_CAJZAG010000011.1"/>
</dbReference>
<dbReference type="EMBL" id="CAJZAG010000011">
    <property type="protein sequence ID" value="CAG9182961.1"/>
    <property type="molecule type" value="Genomic_DNA"/>
</dbReference>
<evidence type="ECO:0000259" key="11">
    <source>
        <dbReference type="Pfam" id="PF00694"/>
    </source>
</evidence>
<feature type="domain" description="Aconitase A/isopropylmalate dehydratase small subunit swivel" evidence="11">
    <location>
        <begin position="1"/>
        <end position="121"/>
    </location>
</feature>
<dbReference type="PANTHER" id="PTHR43345">
    <property type="entry name" value="3-ISOPROPYLMALATE DEHYDRATASE SMALL SUBUNIT 2-RELATED-RELATED"/>
    <property type="match status" value="1"/>
</dbReference>
<dbReference type="InterPro" id="IPR050075">
    <property type="entry name" value="LeuD"/>
</dbReference>
<accession>A0ABN7ZE12</accession>
<evidence type="ECO:0000256" key="8">
    <source>
        <dbReference type="ARBA" id="ARBA00023239"/>
    </source>
</evidence>
<dbReference type="InterPro" id="IPR000573">
    <property type="entry name" value="AconitaseA/IPMdHydase_ssu_swvl"/>
</dbReference>
<comment type="caution">
    <text evidence="12">The sequence shown here is derived from an EMBL/GenBank/DDBJ whole genome shotgun (WGS) entry which is preliminary data.</text>
</comment>
<protein>
    <recommendedName>
        <fullName evidence="10">3-isopropylmalate dehydratase small subunit</fullName>
        <ecNumber evidence="10">4.2.1.33</ecNumber>
    </recommendedName>
    <alternativeName>
        <fullName evidence="10">Alpha-IPM isomerase</fullName>
        <shortName evidence="10">IPMI</shortName>
    </alternativeName>
    <alternativeName>
        <fullName evidence="10">Isopropylmalate isomerase</fullName>
    </alternativeName>
</protein>
<evidence type="ECO:0000256" key="9">
    <source>
        <dbReference type="ARBA" id="ARBA00023304"/>
    </source>
</evidence>
<dbReference type="Pfam" id="PF00694">
    <property type="entry name" value="Aconitase_C"/>
    <property type="match status" value="1"/>
</dbReference>
<reference evidence="12 13" key="1">
    <citation type="submission" date="2021-08" db="EMBL/GenBank/DDBJ databases">
        <authorList>
            <person name="Peeters C."/>
        </authorList>
    </citation>
    <scope>NUCLEOTIDE SEQUENCE [LARGE SCALE GENOMIC DNA]</scope>
    <source>
        <strain evidence="12 13">LMG 32289</strain>
    </source>
</reference>
<dbReference type="InterPro" id="IPR015928">
    <property type="entry name" value="Aconitase/3IPM_dehydase_swvl"/>
</dbReference>
<dbReference type="SUPFAM" id="SSF52016">
    <property type="entry name" value="LeuD/IlvD-like"/>
    <property type="match status" value="1"/>
</dbReference>
<keyword evidence="9 10" id="KW-0100">Branched-chain amino acid biosynthesis</keyword>
<dbReference type="NCBIfam" id="NF002458">
    <property type="entry name" value="PRK01641.1"/>
    <property type="match status" value="1"/>
</dbReference>
<dbReference type="EC" id="4.2.1.33" evidence="10"/>
<comment type="catalytic activity">
    <reaction evidence="1 10">
        <text>(2R,3S)-3-isopropylmalate = (2S)-2-isopropylmalate</text>
        <dbReference type="Rhea" id="RHEA:32287"/>
        <dbReference type="ChEBI" id="CHEBI:1178"/>
        <dbReference type="ChEBI" id="CHEBI:35121"/>
        <dbReference type="EC" id="4.2.1.33"/>
    </reaction>
</comment>
<comment type="pathway">
    <text evidence="3 10">Amino-acid biosynthesis; L-leucine biosynthesis; L-leucine from 3-methyl-2-oxobutanoate: step 2/4.</text>
</comment>
<dbReference type="CDD" id="cd01577">
    <property type="entry name" value="IPMI_Swivel"/>
    <property type="match status" value="1"/>
</dbReference>
<keyword evidence="6 10" id="KW-0432">Leucine biosynthesis</keyword>
<name>A0ABN7ZE12_9BURK</name>
<evidence type="ECO:0000313" key="12">
    <source>
        <dbReference type="EMBL" id="CAG9182961.1"/>
    </source>
</evidence>
<dbReference type="InterPro" id="IPR033940">
    <property type="entry name" value="IPMI_Swivel"/>
</dbReference>
<keyword evidence="7 10" id="KW-0028">Amino-acid biosynthesis</keyword>
<evidence type="ECO:0000256" key="6">
    <source>
        <dbReference type="ARBA" id="ARBA00022430"/>
    </source>
</evidence>
<keyword evidence="8 10" id="KW-0456">Lyase</keyword>
<sequence length="201" mass="22165">MQPFDHVRGVAVPMPEADINTDQIVPGRFMHKVREDYGRFCFHDLRFDQTEQPRPGYVLNDPAYAGAAVLVAGSNFGCGSSREHAVFTLADYGFRAVLAPSFGDIFRNNCYQNGVLPVVLPPDFISRLLACLARQPGAQVEVDLPGQQVTAPDGGVCGFEIDAFRKDCLLKGLDDIDLTLSMREAIDRFEQNRIQPTGKTS</sequence>
<comment type="similarity">
    <text evidence="4 10">Belongs to the LeuD family. LeuD type 1 subfamily.</text>
</comment>
<organism evidence="12 13">
    <name type="scientific">Cupriavidus pampae</name>
    <dbReference type="NCBI Taxonomy" id="659251"/>
    <lineage>
        <taxon>Bacteria</taxon>
        <taxon>Pseudomonadati</taxon>
        <taxon>Pseudomonadota</taxon>
        <taxon>Betaproteobacteria</taxon>
        <taxon>Burkholderiales</taxon>
        <taxon>Burkholderiaceae</taxon>
        <taxon>Cupriavidus</taxon>
    </lineage>
</organism>
<dbReference type="GO" id="GO:0003861">
    <property type="term" value="F:3-isopropylmalate dehydratase activity"/>
    <property type="evidence" value="ECO:0007669"/>
    <property type="project" value="UniProtKB-EC"/>
</dbReference>
<dbReference type="Proteomes" id="UP000706525">
    <property type="component" value="Unassembled WGS sequence"/>
</dbReference>
<evidence type="ECO:0000256" key="3">
    <source>
        <dbReference type="ARBA" id="ARBA00004729"/>
    </source>
</evidence>
<comment type="subunit">
    <text evidence="5 10">Heterodimer of LeuC and LeuD.</text>
</comment>
<dbReference type="Gene3D" id="3.20.19.10">
    <property type="entry name" value="Aconitase, domain 4"/>
    <property type="match status" value="1"/>
</dbReference>
<evidence type="ECO:0000256" key="5">
    <source>
        <dbReference type="ARBA" id="ARBA00011271"/>
    </source>
</evidence>
<evidence type="ECO:0000256" key="4">
    <source>
        <dbReference type="ARBA" id="ARBA00009845"/>
    </source>
</evidence>
<evidence type="ECO:0000313" key="13">
    <source>
        <dbReference type="Proteomes" id="UP000706525"/>
    </source>
</evidence>
<dbReference type="PANTHER" id="PTHR43345:SF5">
    <property type="entry name" value="3-ISOPROPYLMALATE DEHYDRATASE SMALL SUBUNIT"/>
    <property type="match status" value="1"/>
</dbReference>
<dbReference type="HAMAP" id="MF_01031">
    <property type="entry name" value="LeuD_type1"/>
    <property type="match status" value="1"/>
</dbReference>
<proteinExistence type="inferred from homology"/>
<evidence type="ECO:0000256" key="7">
    <source>
        <dbReference type="ARBA" id="ARBA00022605"/>
    </source>
</evidence>
<evidence type="ECO:0000256" key="1">
    <source>
        <dbReference type="ARBA" id="ARBA00000491"/>
    </source>
</evidence>